<dbReference type="Proteomes" id="UP000789396">
    <property type="component" value="Unassembled WGS sequence"/>
</dbReference>
<evidence type="ECO:0000313" key="1">
    <source>
        <dbReference type="EMBL" id="CAG8557583.1"/>
    </source>
</evidence>
<dbReference type="AlphaFoldDB" id="A0A9N9B8S9"/>
<protein>
    <submittedName>
        <fullName evidence="1">5251_t:CDS:1</fullName>
    </submittedName>
</protein>
<keyword evidence="2" id="KW-1185">Reference proteome</keyword>
<organism evidence="1 2">
    <name type="scientific">Racocetra fulgida</name>
    <dbReference type="NCBI Taxonomy" id="60492"/>
    <lineage>
        <taxon>Eukaryota</taxon>
        <taxon>Fungi</taxon>
        <taxon>Fungi incertae sedis</taxon>
        <taxon>Mucoromycota</taxon>
        <taxon>Glomeromycotina</taxon>
        <taxon>Glomeromycetes</taxon>
        <taxon>Diversisporales</taxon>
        <taxon>Gigasporaceae</taxon>
        <taxon>Racocetra</taxon>
    </lineage>
</organism>
<feature type="non-terminal residue" evidence="1">
    <location>
        <position position="211"/>
    </location>
</feature>
<comment type="caution">
    <text evidence="1">The sequence shown here is derived from an EMBL/GenBank/DDBJ whole genome shotgun (WGS) entry which is preliminary data.</text>
</comment>
<sequence>MYNGTLPAYLQVGQEVCQRCYNGLMQSSVAMKEHAKATSNIQQLDANTLDPEANTLDPEREVTKKLPAFQTFEEFRAYMESENKNLSIFFEELVLSVNLSQKKEESHPKILSQLLFVCYLLCSLRNKFIINVKSDLALYLDSTGTSNSTINALAELGITSTAQTVWHANSLKADLEYRFMTLLGVTFNERWNNKSFAVIRNVDTMQKYFNF</sequence>
<dbReference type="EMBL" id="CAJVPZ010005157">
    <property type="protein sequence ID" value="CAG8557583.1"/>
    <property type="molecule type" value="Genomic_DNA"/>
</dbReference>
<proteinExistence type="predicted"/>
<name>A0A9N9B8S9_9GLOM</name>
<accession>A0A9N9B8S9</accession>
<reference evidence="1" key="1">
    <citation type="submission" date="2021-06" db="EMBL/GenBank/DDBJ databases">
        <authorList>
            <person name="Kallberg Y."/>
            <person name="Tangrot J."/>
            <person name="Rosling A."/>
        </authorList>
    </citation>
    <scope>NUCLEOTIDE SEQUENCE</scope>
    <source>
        <strain evidence="1">IN212</strain>
    </source>
</reference>
<gene>
    <name evidence="1" type="ORF">RFULGI_LOCUS4921</name>
</gene>
<evidence type="ECO:0000313" key="2">
    <source>
        <dbReference type="Proteomes" id="UP000789396"/>
    </source>
</evidence>
<dbReference type="OrthoDB" id="2314953at2759"/>